<sequence>MLTPRTTQLTLVASRKRFFKTSLEPKDDLTPVSPAVQLLVRSLKTRKAPGLDGVSNAIKCFPQQLLSLLVDFSCLQNFLQLERGGGNRHERTHSTRFNRRSSARPAPLSSCTPRTNDIPDRRPASNSRYLPTIPLYFINVGIGPPYSTILRLQRAIDELVNGSVSGSKSIPKVGSYTICIASIGVNWLSTGTLP</sequence>
<feature type="region of interest" description="Disordered" evidence="1">
    <location>
        <begin position="85"/>
        <end position="125"/>
    </location>
</feature>
<name>A0A4C1ZD95_EUMVA</name>
<keyword evidence="3" id="KW-1185">Reference proteome</keyword>
<gene>
    <name evidence="2" type="ORF">EVAR_69076_1</name>
</gene>
<dbReference type="OrthoDB" id="6381824at2759"/>
<evidence type="ECO:0000313" key="2">
    <source>
        <dbReference type="EMBL" id="GBP86556.1"/>
    </source>
</evidence>
<accession>A0A4C1ZD95</accession>
<reference evidence="2 3" key="1">
    <citation type="journal article" date="2019" name="Commun. Biol.">
        <title>The bagworm genome reveals a unique fibroin gene that provides high tensile strength.</title>
        <authorList>
            <person name="Kono N."/>
            <person name="Nakamura H."/>
            <person name="Ohtoshi R."/>
            <person name="Tomita M."/>
            <person name="Numata K."/>
            <person name="Arakawa K."/>
        </authorList>
    </citation>
    <scope>NUCLEOTIDE SEQUENCE [LARGE SCALE GENOMIC DNA]</scope>
</reference>
<evidence type="ECO:0000256" key="1">
    <source>
        <dbReference type="SAM" id="MobiDB-lite"/>
    </source>
</evidence>
<comment type="caution">
    <text evidence="2">The sequence shown here is derived from an EMBL/GenBank/DDBJ whole genome shotgun (WGS) entry which is preliminary data.</text>
</comment>
<dbReference type="Proteomes" id="UP000299102">
    <property type="component" value="Unassembled WGS sequence"/>
</dbReference>
<evidence type="ECO:0000313" key="3">
    <source>
        <dbReference type="Proteomes" id="UP000299102"/>
    </source>
</evidence>
<dbReference type="EMBL" id="BGZK01001801">
    <property type="protein sequence ID" value="GBP86556.1"/>
    <property type="molecule type" value="Genomic_DNA"/>
</dbReference>
<organism evidence="2 3">
    <name type="scientific">Eumeta variegata</name>
    <name type="common">Bagworm moth</name>
    <name type="synonym">Eumeta japonica</name>
    <dbReference type="NCBI Taxonomy" id="151549"/>
    <lineage>
        <taxon>Eukaryota</taxon>
        <taxon>Metazoa</taxon>
        <taxon>Ecdysozoa</taxon>
        <taxon>Arthropoda</taxon>
        <taxon>Hexapoda</taxon>
        <taxon>Insecta</taxon>
        <taxon>Pterygota</taxon>
        <taxon>Neoptera</taxon>
        <taxon>Endopterygota</taxon>
        <taxon>Lepidoptera</taxon>
        <taxon>Glossata</taxon>
        <taxon>Ditrysia</taxon>
        <taxon>Tineoidea</taxon>
        <taxon>Psychidae</taxon>
        <taxon>Oiketicinae</taxon>
        <taxon>Eumeta</taxon>
    </lineage>
</organism>
<proteinExistence type="predicted"/>
<dbReference type="AlphaFoldDB" id="A0A4C1ZD95"/>
<protein>
    <submittedName>
        <fullName evidence="2">Uncharacterized protein</fullName>
    </submittedName>
</protein>